<sequence length="189" mass="20774">MATRFSICLLFTLNCIIFSAFYDSVNGIFCEEITEGIEIKHVEKRSHLHFFFHDVISGNKPSAVKIAGPTNSSAYGFGATMMMDDALTEGAEISSKLVGRAQGIYAIAAQEELALLMVMNLAFTEGAYNGSSISVLGRNPVFNDEREMPIVGGSGVFRFARGYAMAHTVWFDYNTGDATVEYNVYVSHY</sequence>
<comment type="subunit">
    <text evidence="2 4">Homodimer.</text>
</comment>
<name>A0ABR2BM21_9ROSI</name>
<evidence type="ECO:0000256" key="1">
    <source>
        <dbReference type="ARBA" id="ARBA00010746"/>
    </source>
</evidence>
<feature type="signal peptide" evidence="4">
    <location>
        <begin position="1"/>
        <end position="27"/>
    </location>
</feature>
<dbReference type="PANTHER" id="PTHR21495">
    <property type="entry name" value="NUCLEOPORIN-RELATED"/>
    <property type="match status" value="1"/>
</dbReference>
<proteinExistence type="inferred from homology"/>
<protein>
    <recommendedName>
        <fullName evidence="4">Dirigent protein</fullName>
    </recommendedName>
</protein>
<evidence type="ECO:0000256" key="3">
    <source>
        <dbReference type="ARBA" id="ARBA00022525"/>
    </source>
</evidence>
<evidence type="ECO:0000313" key="5">
    <source>
        <dbReference type="EMBL" id="KAK8508206.1"/>
    </source>
</evidence>
<keyword evidence="4" id="KW-0732">Signal</keyword>
<dbReference type="InterPro" id="IPR044859">
    <property type="entry name" value="Allene_oxi_cyc_Dirigent"/>
</dbReference>
<organism evidence="5 6">
    <name type="scientific">Hibiscus sabdariffa</name>
    <name type="common">roselle</name>
    <dbReference type="NCBI Taxonomy" id="183260"/>
    <lineage>
        <taxon>Eukaryota</taxon>
        <taxon>Viridiplantae</taxon>
        <taxon>Streptophyta</taxon>
        <taxon>Embryophyta</taxon>
        <taxon>Tracheophyta</taxon>
        <taxon>Spermatophyta</taxon>
        <taxon>Magnoliopsida</taxon>
        <taxon>eudicotyledons</taxon>
        <taxon>Gunneridae</taxon>
        <taxon>Pentapetalae</taxon>
        <taxon>rosids</taxon>
        <taxon>malvids</taxon>
        <taxon>Malvales</taxon>
        <taxon>Malvaceae</taxon>
        <taxon>Malvoideae</taxon>
        <taxon>Hibiscus</taxon>
    </lineage>
</organism>
<dbReference type="Proteomes" id="UP001472677">
    <property type="component" value="Unassembled WGS sequence"/>
</dbReference>
<reference evidence="5 6" key="1">
    <citation type="journal article" date="2024" name="G3 (Bethesda)">
        <title>Genome assembly of Hibiscus sabdariffa L. provides insights into metabolisms of medicinal natural products.</title>
        <authorList>
            <person name="Kim T."/>
        </authorList>
    </citation>
    <scope>NUCLEOTIDE SEQUENCE [LARGE SCALE GENOMIC DNA]</scope>
    <source>
        <strain evidence="5">TK-2024</strain>
        <tissue evidence="5">Old leaves</tissue>
    </source>
</reference>
<accession>A0ABR2BM21</accession>
<dbReference type="InterPro" id="IPR004265">
    <property type="entry name" value="Dirigent"/>
</dbReference>
<keyword evidence="6" id="KW-1185">Reference proteome</keyword>
<comment type="function">
    <text evidence="4">Dirigent proteins impart stereoselectivity on the phenoxy radical-coupling reaction, yielding optically active lignans from two molecules of coniferyl alcohol in the biosynthesis of lignans, flavonolignans, and alkaloids and thus plays a central role in plant secondary metabolism.</text>
</comment>
<comment type="caution">
    <text evidence="5">The sequence shown here is derived from an EMBL/GenBank/DDBJ whole genome shotgun (WGS) entry which is preliminary data.</text>
</comment>
<dbReference type="Gene3D" id="2.40.480.10">
    <property type="entry name" value="Allene oxide cyclase-like"/>
    <property type="match status" value="1"/>
</dbReference>
<feature type="chain" id="PRO_5044982857" description="Dirigent protein" evidence="4">
    <location>
        <begin position="28"/>
        <end position="189"/>
    </location>
</feature>
<evidence type="ECO:0000313" key="6">
    <source>
        <dbReference type="Proteomes" id="UP001472677"/>
    </source>
</evidence>
<keyword evidence="4" id="KW-0052">Apoplast</keyword>
<evidence type="ECO:0000256" key="2">
    <source>
        <dbReference type="ARBA" id="ARBA00011738"/>
    </source>
</evidence>
<comment type="similarity">
    <text evidence="1 4">Belongs to the plant dirigent protein family.</text>
</comment>
<dbReference type="EMBL" id="JBBPBM010000103">
    <property type="protein sequence ID" value="KAK8508206.1"/>
    <property type="molecule type" value="Genomic_DNA"/>
</dbReference>
<comment type="subcellular location">
    <subcellularLocation>
        <location evidence="4">Secreted</location>
        <location evidence="4">Extracellular space</location>
        <location evidence="4">Apoplast</location>
    </subcellularLocation>
</comment>
<evidence type="ECO:0000256" key="4">
    <source>
        <dbReference type="RuleBase" id="RU363099"/>
    </source>
</evidence>
<dbReference type="Pfam" id="PF03018">
    <property type="entry name" value="Dirigent"/>
    <property type="match status" value="1"/>
</dbReference>
<gene>
    <name evidence="5" type="ORF">V6N12_019386</name>
</gene>
<keyword evidence="3 4" id="KW-0964">Secreted</keyword>